<feature type="domain" description="Surface lipoprotein assembly modifier C-terminal" evidence="8">
    <location>
        <begin position="224"/>
        <end position="512"/>
    </location>
</feature>
<keyword evidence="4" id="KW-0732">Signal</keyword>
<evidence type="ECO:0000256" key="4">
    <source>
        <dbReference type="ARBA" id="ARBA00022729"/>
    </source>
</evidence>
<reference evidence="10 11" key="1">
    <citation type="submission" date="2018-12" db="EMBL/GenBank/DDBJ databases">
        <authorList>
            <consortium name="Pathogen Informatics"/>
        </authorList>
    </citation>
    <scope>NUCLEOTIDE SEQUENCE [LARGE SCALE GENOMIC DNA]</scope>
    <source>
        <strain evidence="10 11">NCTC12742</strain>
    </source>
</reference>
<protein>
    <submittedName>
        <fullName evidence="10">Outer membrane protein OmpU</fullName>
    </submittedName>
</protein>
<evidence type="ECO:0000313" key="10">
    <source>
        <dbReference type="EMBL" id="VEJ52088.1"/>
    </source>
</evidence>
<keyword evidence="3" id="KW-0812">Transmembrane</keyword>
<dbReference type="Proteomes" id="UP000272771">
    <property type="component" value="Chromosome"/>
</dbReference>
<evidence type="ECO:0000256" key="5">
    <source>
        <dbReference type="ARBA" id="ARBA00023136"/>
    </source>
</evidence>
<feature type="domain" description="Surface lipoprotein assembly modifier N-terminal TPR repeats region" evidence="9">
    <location>
        <begin position="90"/>
        <end position="194"/>
    </location>
</feature>
<evidence type="ECO:0000256" key="7">
    <source>
        <dbReference type="ARBA" id="ARBA00023609"/>
    </source>
</evidence>
<keyword evidence="5" id="KW-0472">Membrane</keyword>
<keyword evidence="11" id="KW-1185">Reference proteome</keyword>
<accession>A0A448VQL3</accession>
<evidence type="ECO:0000259" key="8">
    <source>
        <dbReference type="Pfam" id="PF04575"/>
    </source>
</evidence>
<dbReference type="EMBL" id="LR134533">
    <property type="protein sequence ID" value="VEJ52088.1"/>
    <property type="molecule type" value="Genomic_DNA"/>
</dbReference>
<dbReference type="RefSeq" id="WP_004284997.1">
    <property type="nucleotide sequence ID" value="NZ_CAUJRG010000015.1"/>
</dbReference>
<evidence type="ECO:0000256" key="3">
    <source>
        <dbReference type="ARBA" id="ARBA00022692"/>
    </source>
</evidence>
<comment type="subcellular location">
    <subcellularLocation>
        <location evidence="1">Cell outer membrane</location>
        <topology evidence="1">Multi-pass membrane protein</topology>
    </subcellularLocation>
</comment>
<gene>
    <name evidence="10" type="ORF">NCTC12742_02002</name>
</gene>
<organism evidence="10 11">
    <name type="scientific">Neisseria weaveri</name>
    <dbReference type="NCBI Taxonomy" id="28091"/>
    <lineage>
        <taxon>Bacteria</taxon>
        <taxon>Pseudomonadati</taxon>
        <taxon>Pseudomonadota</taxon>
        <taxon>Betaproteobacteria</taxon>
        <taxon>Neisseriales</taxon>
        <taxon>Neisseriaceae</taxon>
        <taxon>Neisseria</taxon>
    </lineage>
</organism>
<dbReference type="AlphaFoldDB" id="A0A448VQL3"/>
<dbReference type="STRING" id="28091.SAMEA3174300_00556"/>
<evidence type="ECO:0000256" key="2">
    <source>
        <dbReference type="ARBA" id="ARBA00022452"/>
    </source>
</evidence>
<evidence type="ECO:0000256" key="6">
    <source>
        <dbReference type="ARBA" id="ARBA00023237"/>
    </source>
</evidence>
<keyword evidence="6" id="KW-0998">Cell outer membrane</keyword>
<dbReference type="Pfam" id="PF04575">
    <property type="entry name" value="SlipAM"/>
    <property type="match status" value="1"/>
</dbReference>
<dbReference type="GO" id="GO:0009279">
    <property type="term" value="C:cell outer membrane"/>
    <property type="evidence" value="ECO:0007669"/>
    <property type="project" value="UniProtKB-SubCell"/>
</dbReference>
<comment type="similarity">
    <text evidence="7">Belongs to the Slam family.</text>
</comment>
<dbReference type="InterPro" id="IPR057556">
    <property type="entry name" value="TPR_Slam"/>
</dbReference>
<proteinExistence type="inferred from homology"/>
<sequence>MHTNTHRSGRLKTSKAGFAKTSFASFAKIGKAGFTKTGFTTALLLFTCTTTAQTLTPEQKPEPVQPELPELASDQPVWQPAEAASAPIQDIDEATLLARPQLLNLLLDKSVLRNDFDGIGVLLPVYRKLPSSNRDPILLQLAESKLAMHQGRFGEAVAGLRNLIAEKPELNVIRMYLAIALFYDRQDLAAKDQFTKLLAQSDLPEPEKQAINRFLDELRQSHRWQFSGGANYTYEPNINNAPIVKQQGNLDTRSQPESAHGVSYRIGAEKDWVLPHGFTAKFSTDIHGKHYPAHKQYNDLLVNTAAGIGYRNARFDAEIMPFVSKRWWRGGKEESGLKPYSESFGATLGVSTRLDRRWRLNQYARIEKINHEHRFRFDGIRRQTGHTLIYQSNPRQAWFGGLDFQRETLHDPDNSNHQWTASLGWIQEWPKGFSTRTRAAWSKQTYHAPMPWPIQKTRKDRALQLNLSVWHRNIHFWGITPRITWQHTRNKSNVFLYDYRKQNMFVEFSKTF</sequence>
<evidence type="ECO:0000259" key="9">
    <source>
        <dbReference type="Pfam" id="PF24575"/>
    </source>
</evidence>
<evidence type="ECO:0000256" key="1">
    <source>
        <dbReference type="ARBA" id="ARBA00004571"/>
    </source>
</evidence>
<dbReference type="OrthoDB" id="8606547at2"/>
<dbReference type="InterPro" id="IPR007655">
    <property type="entry name" value="Slam_C"/>
</dbReference>
<name>A0A448VQL3_9NEIS</name>
<evidence type="ECO:0000313" key="11">
    <source>
        <dbReference type="Proteomes" id="UP000272771"/>
    </source>
</evidence>
<dbReference type="Pfam" id="PF24575">
    <property type="entry name" value="TPR_Slam"/>
    <property type="match status" value="1"/>
</dbReference>
<keyword evidence="2" id="KW-1134">Transmembrane beta strand</keyword>